<dbReference type="EMBL" id="FMWD01000006">
    <property type="protein sequence ID" value="SCZ60900.1"/>
    <property type="molecule type" value="Genomic_DNA"/>
</dbReference>
<dbReference type="Proteomes" id="UP000199648">
    <property type="component" value="Unassembled WGS sequence"/>
</dbReference>
<keyword evidence="1" id="KW-0812">Transmembrane</keyword>
<feature type="transmembrane region" description="Helical" evidence="1">
    <location>
        <begin position="21"/>
        <end position="45"/>
    </location>
</feature>
<keyword evidence="3" id="KW-1185">Reference proteome</keyword>
<sequence>MSVEAKRLFSQSNKQGWRNPWVIGWISLLVIVLGVNIGMVSLAVITNPGLVDRDFYDSGQAMEQQYRKRQAARTALGWDLELDLPKKSVAGRPDVYRLNLLDKQGQPIRGADVRLTAYRPSDASADFDVALKEAAAGRYDGYLALPLKGIWDLRVHVSRGEDSWDITRRISAEAS</sequence>
<evidence type="ECO:0000256" key="1">
    <source>
        <dbReference type="SAM" id="Phobius"/>
    </source>
</evidence>
<dbReference type="InterPro" id="IPR008620">
    <property type="entry name" value="FixH"/>
</dbReference>
<name>A0A1G5QH89_9GAMM</name>
<dbReference type="OrthoDB" id="5295180at2"/>
<evidence type="ECO:0000313" key="2">
    <source>
        <dbReference type="EMBL" id="SCZ60900.1"/>
    </source>
</evidence>
<reference evidence="2 3" key="1">
    <citation type="submission" date="2016-10" db="EMBL/GenBank/DDBJ databases">
        <authorList>
            <person name="de Groot N.N."/>
        </authorList>
    </citation>
    <scope>NUCLEOTIDE SEQUENCE [LARGE SCALE GENOMIC DNA]</scope>
    <source>
        <strain evidence="2 3">HLD2</strain>
    </source>
</reference>
<keyword evidence="1" id="KW-0472">Membrane</keyword>
<dbReference type="Pfam" id="PF05751">
    <property type="entry name" value="FixH"/>
    <property type="match status" value="1"/>
</dbReference>
<accession>A0A1G5QH89</accession>
<dbReference type="RefSeq" id="WP_092996373.1">
    <property type="nucleotide sequence ID" value="NZ_FMWD01000006.1"/>
</dbReference>
<proteinExistence type="predicted"/>
<gene>
    <name evidence="2" type="ORF">SAMN03097708_02051</name>
</gene>
<organism evidence="2 3">
    <name type="scientific">Thiohalomonas denitrificans</name>
    <dbReference type="NCBI Taxonomy" id="415747"/>
    <lineage>
        <taxon>Bacteria</taxon>
        <taxon>Pseudomonadati</taxon>
        <taxon>Pseudomonadota</taxon>
        <taxon>Gammaproteobacteria</taxon>
        <taxon>Thiohalomonadales</taxon>
        <taxon>Thiohalomonadaceae</taxon>
        <taxon>Thiohalomonas</taxon>
    </lineage>
</organism>
<protein>
    <submittedName>
        <fullName evidence="2">Nitrogen fixation protein FixH</fullName>
    </submittedName>
</protein>
<dbReference type="STRING" id="415747.SAMN03097708_02051"/>
<evidence type="ECO:0000313" key="3">
    <source>
        <dbReference type="Proteomes" id="UP000199648"/>
    </source>
</evidence>
<dbReference type="AlphaFoldDB" id="A0A1G5QH89"/>
<keyword evidence="1" id="KW-1133">Transmembrane helix</keyword>